<name>A0A6J0JK93_RAPSA</name>
<dbReference type="PANTHER" id="PTHR11439">
    <property type="entry name" value="GAG-POL-RELATED RETROTRANSPOSON"/>
    <property type="match status" value="1"/>
</dbReference>
<dbReference type="CDD" id="cd09272">
    <property type="entry name" value="RNase_HI_RT_Ty1"/>
    <property type="match status" value="1"/>
</dbReference>
<accession>A0A6J0JK93</accession>
<sequence length="179" mass="20303">MHDCNAVQTPMEAGLVLSKSREEQSIDEKDFRRQIGCFRYLLHTRPDLAYSMGLLSRYMHDPKVSHGNALKVILRYLKGTTAHGLTFTRGNKMELVGYSDSSHNIDEDDRRSTTGHIFYLNDCPITWCSQKQETVASSSCEAEFIAATEAAKQAIWLQELLGEVTEKTYKTVTVYIDNT</sequence>
<reference evidence="2" key="2">
    <citation type="submission" date="2025-08" db="UniProtKB">
        <authorList>
            <consortium name="RefSeq"/>
        </authorList>
    </citation>
    <scope>IDENTIFICATION</scope>
    <source>
        <tissue evidence="2">Leaf</tissue>
    </source>
</reference>
<dbReference type="Proteomes" id="UP000504610">
    <property type="component" value="Chromosome 6"/>
</dbReference>
<dbReference type="KEGG" id="rsz:108808399"/>
<evidence type="ECO:0000313" key="2">
    <source>
        <dbReference type="RefSeq" id="XP_018436057.2"/>
    </source>
</evidence>
<protein>
    <submittedName>
        <fullName evidence="2">Secreted RxLR effector protein 161-like</fullName>
    </submittedName>
</protein>
<dbReference type="PANTHER" id="PTHR11439:SF515">
    <property type="entry name" value="GAG-POL POLYPROTEIN"/>
    <property type="match status" value="1"/>
</dbReference>
<gene>
    <name evidence="2" type="primary">LOC108808399</name>
</gene>
<dbReference type="GeneID" id="108808399"/>
<dbReference type="AlphaFoldDB" id="A0A6J0JK93"/>
<dbReference type="OrthoDB" id="1105201at2759"/>
<organism evidence="1 2">
    <name type="scientific">Raphanus sativus</name>
    <name type="common">Radish</name>
    <name type="synonym">Raphanus raphanistrum var. sativus</name>
    <dbReference type="NCBI Taxonomy" id="3726"/>
    <lineage>
        <taxon>Eukaryota</taxon>
        <taxon>Viridiplantae</taxon>
        <taxon>Streptophyta</taxon>
        <taxon>Embryophyta</taxon>
        <taxon>Tracheophyta</taxon>
        <taxon>Spermatophyta</taxon>
        <taxon>Magnoliopsida</taxon>
        <taxon>eudicotyledons</taxon>
        <taxon>Gunneridae</taxon>
        <taxon>Pentapetalae</taxon>
        <taxon>rosids</taxon>
        <taxon>malvids</taxon>
        <taxon>Brassicales</taxon>
        <taxon>Brassicaceae</taxon>
        <taxon>Brassiceae</taxon>
        <taxon>Raphanus</taxon>
    </lineage>
</organism>
<proteinExistence type="predicted"/>
<keyword evidence="1" id="KW-1185">Reference proteome</keyword>
<dbReference type="RefSeq" id="XP_018436057.2">
    <property type="nucleotide sequence ID" value="XM_018580555.2"/>
</dbReference>
<reference evidence="1" key="1">
    <citation type="journal article" date="2019" name="Database">
        <title>The radish genome database (RadishGD): an integrated information resource for radish genomics.</title>
        <authorList>
            <person name="Yu H.J."/>
            <person name="Baek S."/>
            <person name="Lee Y.J."/>
            <person name="Cho A."/>
            <person name="Mun J.H."/>
        </authorList>
    </citation>
    <scope>NUCLEOTIDE SEQUENCE [LARGE SCALE GENOMIC DNA]</scope>
    <source>
        <strain evidence="1">cv. WK10039</strain>
    </source>
</reference>
<evidence type="ECO:0000313" key="1">
    <source>
        <dbReference type="Proteomes" id="UP000504610"/>
    </source>
</evidence>